<dbReference type="EMBL" id="JBHZOL010000074">
    <property type="protein sequence ID" value="MFE4106875.1"/>
    <property type="molecule type" value="Genomic_DNA"/>
</dbReference>
<evidence type="ECO:0000256" key="7">
    <source>
        <dbReference type="RuleBase" id="RU003879"/>
    </source>
</evidence>
<evidence type="ECO:0000256" key="8">
    <source>
        <dbReference type="SAM" id="Phobius"/>
    </source>
</evidence>
<evidence type="ECO:0000256" key="4">
    <source>
        <dbReference type="ARBA" id="ARBA00022692"/>
    </source>
</evidence>
<evidence type="ECO:0000256" key="1">
    <source>
        <dbReference type="ARBA" id="ARBA00004162"/>
    </source>
</evidence>
<comment type="caution">
    <text evidence="9">The sequence shown here is derived from an EMBL/GenBank/DDBJ whole genome shotgun (WGS) entry which is preliminary data.</text>
</comment>
<dbReference type="Proteomes" id="UP001600165">
    <property type="component" value="Unassembled WGS sequence"/>
</dbReference>
<proteinExistence type="inferred from homology"/>
<comment type="similarity">
    <text evidence="2 7">Belongs to the ExbD/TolR family.</text>
</comment>
<reference evidence="9 10" key="1">
    <citation type="submission" date="2024-10" db="EMBL/GenBank/DDBJ databases">
        <authorList>
            <person name="Ratan Roy A."/>
            <person name="Morales Sandoval P.H."/>
            <person name="De Los Santos Villalobos S."/>
            <person name="Chakraborty S."/>
            <person name="Mukherjee J."/>
        </authorList>
    </citation>
    <scope>NUCLEOTIDE SEQUENCE [LARGE SCALE GENOMIC DNA]</scope>
    <source>
        <strain evidence="9 10">S1</strain>
    </source>
</reference>
<gene>
    <name evidence="9" type="ORF">ACFVKH_11340</name>
</gene>
<evidence type="ECO:0000256" key="5">
    <source>
        <dbReference type="ARBA" id="ARBA00022989"/>
    </source>
</evidence>
<keyword evidence="7" id="KW-0653">Protein transport</keyword>
<sequence>MRVIDNEPEEELSINIVPMIDVIFAILAFFILSTLFLTQAEGLPVDLPNAETSETQQQADFTVTIEASGDMFLNKEPIDIRALRAAIDEQLQSGQSALVTVQADERVYHGQVIEVMDVLRSLEGVQLGIATESGSADAEQP</sequence>
<keyword evidence="4 7" id="KW-0812">Transmembrane</keyword>
<keyword evidence="5 8" id="KW-1133">Transmembrane helix</keyword>
<dbReference type="PANTHER" id="PTHR30558">
    <property type="entry name" value="EXBD MEMBRANE COMPONENT OF PMF-DRIVEN MACROMOLECULE IMPORT SYSTEM"/>
    <property type="match status" value="1"/>
</dbReference>
<dbReference type="RefSeq" id="WP_377965055.1">
    <property type="nucleotide sequence ID" value="NZ_JBHZOL010000074.1"/>
</dbReference>
<keyword evidence="7" id="KW-0813">Transport</keyword>
<dbReference type="Pfam" id="PF02472">
    <property type="entry name" value="ExbD"/>
    <property type="match status" value="1"/>
</dbReference>
<comment type="subcellular location">
    <subcellularLocation>
        <location evidence="1">Cell membrane</location>
        <topology evidence="1">Single-pass membrane protein</topology>
    </subcellularLocation>
    <subcellularLocation>
        <location evidence="7">Cell membrane</location>
        <topology evidence="7">Single-pass type II membrane protein</topology>
    </subcellularLocation>
</comment>
<name>A0ABW6IGY2_9CYAN</name>
<protein>
    <submittedName>
        <fullName evidence="9">ExbD/TolR family protein</fullName>
    </submittedName>
</protein>
<evidence type="ECO:0000256" key="2">
    <source>
        <dbReference type="ARBA" id="ARBA00005811"/>
    </source>
</evidence>
<evidence type="ECO:0000313" key="9">
    <source>
        <dbReference type="EMBL" id="MFE4106875.1"/>
    </source>
</evidence>
<feature type="transmembrane region" description="Helical" evidence="8">
    <location>
        <begin position="12"/>
        <end position="37"/>
    </location>
</feature>
<dbReference type="PANTHER" id="PTHR30558:SF3">
    <property type="entry name" value="BIOPOLYMER TRANSPORT PROTEIN EXBD-RELATED"/>
    <property type="match status" value="1"/>
</dbReference>
<organism evidence="9 10">
    <name type="scientific">Almyronema epifaneia S1</name>
    <dbReference type="NCBI Taxonomy" id="2991925"/>
    <lineage>
        <taxon>Bacteria</taxon>
        <taxon>Bacillati</taxon>
        <taxon>Cyanobacteriota</taxon>
        <taxon>Cyanophyceae</taxon>
        <taxon>Nodosilineales</taxon>
        <taxon>Nodosilineaceae</taxon>
        <taxon>Almyronema</taxon>
        <taxon>Almyronema epifaneia</taxon>
    </lineage>
</organism>
<keyword evidence="3" id="KW-1003">Cell membrane</keyword>
<dbReference type="InterPro" id="IPR003400">
    <property type="entry name" value="ExbD"/>
</dbReference>
<accession>A0ABW6IGY2</accession>
<keyword evidence="10" id="KW-1185">Reference proteome</keyword>
<evidence type="ECO:0000256" key="6">
    <source>
        <dbReference type="ARBA" id="ARBA00023136"/>
    </source>
</evidence>
<keyword evidence="6 8" id="KW-0472">Membrane</keyword>
<dbReference type="Gene3D" id="3.30.420.270">
    <property type="match status" value="1"/>
</dbReference>
<evidence type="ECO:0000256" key="3">
    <source>
        <dbReference type="ARBA" id="ARBA00022475"/>
    </source>
</evidence>
<evidence type="ECO:0000313" key="10">
    <source>
        <dbReference type="Proteomes" id="UP001600165"/>
    </source>
</evidence>